<dbReference type="InterPro" id="IPR036986">
    <property type="entry name" value="S4_RNA-bd_sf"/>
</dbReference>
<accession>A0ABS8HNT8</accession>
<evidence type="ECO:0000259" key="2">
    <source>
        <dbReference type="Pfam" id="PF22421"/>
    </source>
</evidence>
<evidence type="ECO:0000256" key="1">
    <source>
        <dbReference type="PROSITE-ProRule" id="PRU00182"/>
    </source>
</evidence>
<dbReference type="Proteomes" id="UP001165492">
    <property type="component" value="Unassembled WGS sequence"/>
</dbReference>
<dbReference type="Gene3D" id="3.10.290.10">
    <property type="entry name" value="RNA-binding S4 domain"/>
    <property type="match status" value="1"/>
</dbReference>
<name>A0ABS8HNT8_9FIRM</name>
<dbReference type="Pfam" id="PF22421">
    <property type="entry name" value="SYY_C-terminal"/>
    <property type="match status" value="1"/>
</dbReference>
<dbReference type="InterPro" id="IPR054608">
    <property type="entry name" value="SYY-like_C"/>
</dbReference>
<gene>
    <name evidence="3" type="ORF">LMF89_04410</name>
</gene>
<protein>
    <recommendedName>
        <fullName evidence="2">Tyrosine--tRNA ligase SYY-like C-terminal domain-containing protein</fullName>
    </recommendedName>
</protein>
<evidence type="ECO:0000313" key="4">
    <source>
        <dbReference type="Proteomes" id="UP001165492"/>
    </source>
</evidence>
<sequence>MDLLVTLDLQSSKSEARRMIQNGGIKINGEKIVDIHAVITITNDLIIQVGKRIYRQLKCN</sequence>
<dbReference type="PROSITE" id="PS50889">
    <property type="entry name" value="S4"/>
    <property type="match status" value="1"/>
</dbReference>
<feature type="domain" description="Tyrosine--tRNA ligase SYY-like C-terminal" evidence="2">
    <location>
        <begin position="1"/>
        <end position="54"/>
    </location>
</feature>
<dbReference type="SUPFAM" id="SSF55174">
    <property type="entry name" value="Alpha-L RNA-binding motif"/>
    <property type="match status" value="1"/>
</dbReference>
<organism evidence="3 4">
    <name type="scientific">Pelosinus baikalensis</name>
    <dbReference type="NCBI Taxonomy" id="2892015"/>
    <lineage>
        <taxon>Bacteria</taxon>
        <taxon>Bacillati</taxon>
        <taxon>Bacillota</taxon>
        <taxon>Negativicutes</taxon>
        <taxon>Selenomonadales</taxon>
        <taxon>Sporomusaceae</taxon>
        <taxon>Pelosinus</taxon>
    </lineage>
</organism>
<keyword evidence="1" id="KW-0694">RNA-binding</keyword>
<comment type="caution">
    <text evidence="3">The sequence shown here is derived from an EMBL/GenBank/DDBJ whole genome shotgun (WGS) entry which is preliminary data.</text>
</comment>
<keyword evidence="4" id="KW-1185">Reference proteome</keyword>
<dbReference type="EMBL" id="JAJHJB010000004">
    <property type="protein sequence ID" value="MCC5464607.1"/>
    <property type="molecule type" value="Genomic_DNA"/>
</dbReference>
<reference evidence="3" key="1">
    <citation type="submission" date="2021-11" db="EMBL/GenBank/DDBJ databases">
        <title>Description of a new species Pelosinus isolated from the bottom sediments of Lake Baikal.</title>
        <authorList>
            <person name="Zakharyuk A."/>
        </authorList>
    </citation>
    <scope>NUCLEOTIDE SEQUENCE</scope>
    <source>
        <strain evidence="3">Bkl1</strain>
    </source>
</reference>
<proteinExistence type="predicted"/>
<dbReference type="CDD" id="cd00165">
    <property type="entry name" value="S4"/>
    <property type="match status" value="1"/>
</dbReference>
<evidence type="ECO:0000313" key="3">
    <source>
        <dbReference type="EMBL" id="MCC5464607.1"/>
    </source>
</evidence>